<sequence>MSQREIFAGKIKEFDDCPHCASFDSHMLLRNVTPQQLNSLSYLIIRLRLKIFILPAGFPPAA</sequence>
<dbReference type="RefSeq" id="WP_139227875.1">
    <property type="nucleotide sequence ID" value="NZ_CP014007.2"/>
</dbReference>
<dbReference type="Proteomes" id="UP000078227">
    <property type="component" value="Chromosome"/>
</dbReference>
<evidence type="ECO:0000313" key="2">
    <source>
        <dbReference type="Proteomes" id="UP000078227"/>
    </source>
</evidence>
<accession>A0ABX7PYT8</accession>
<proteinExistence type="predicted"/>
<keyword evidence="2" id="KW-1185">Reference proteome</keyword>
<reference evidence="1 2" key="1">
    <citation type="submission" date="2021-03" db="EMBL/GenBank/DDBJ databases">
        <authorList>
            <person name="Li Y."/>
            <person name="Li S."/>
            <person name="Chen M."/>
            <person name="Peng G."/>
            <person name="Tan Z."/>
            <person name="An Q."/>
        </authorList>
    </citation>
    <scope>NUCLEOTIDE SEQUENCE [LARGE SCALE GENOMIC DNA]</scope>
    <source>
        <strain evidence="1 2">Ola 51</strain>
    </source>
</reference>
<name>A0ABX7PYT8_9ENTR</name>
<gene>
    <name evidence="1" type="ORF">AWR26_25035</name>
</gene>
<dbReference type="EMBL" id="CP014007">
    <property type="protein sequence ID" value="QSV12319.1"/>
    <property type="molecule type" value="Genomic_DNA"/>
</dbReference>
<organism evidence="1 2">
    <name type="scientific">Kosakonia oryzae</name>
    <dbReference type="NCBI Taxonomy" id="497725"/>
    <lineage>
        <taxon>Bacteria</taxon>
        <taxon>Pseudomonadati</taxon>
        <taxon>Pseudomonadota</taxon>
        <taxon>Gammaproteobacteria</taxon>
        <taxon>Enterobacterales</taxon>
        <taxon>Enterobacteriaceae</taxon>
        <taxon>Kosakonia</taxon>
    </lineage>
</organism>
<protein>
    <submittedName>
        <fullName evidence="1">Uncharacterized protein</fullName>
    </submittedName>
</protein>
<evidence type="ECO:0000313" key="1">
    <source>
        <dbReference type="EMBL" id="QSV12319.1"/>
    </source>
</evidence>